<dbReference type="EMBL" id="JASZZN010000024">
    <property type="protein sequence ID" value="MDM4018667.1"/>
    <property type="molecule type" value="Genomic_DNA"/>
</dbReference>
<evidence type="ECO:0000313" key="1">
    <source>
        <dbReference type="EMBL" id="MDM4018667.1"/>
    </source>
</evidence>
<protein>
    <submittedName>
        <fullName evidence="1">Uncharacterized protein</fullName>
    </submittedName>
</protein>
<reference evidence="1 2" key="1">
    <citation type="submission" date="2023-06" db="EMBL/GenBank/DDBJ databases">
        <title>Roseiconus lacunae JC819 isolated from Gulf of Mannar region, Tamil Nadu.</title>
        <authorList>
            <person name="Pk S."/>
            <person name="Ch S."/>
            <person name="Ch V.R."/>
        </authorList>
    </citation>
    <scope>NUCLEOTIDE SEQUENCE [LARGE SCALE GENOMIC DNA]</scope>
    <source>
        <strain evidence="1 2">JC819</strain>
    </source>
</reference>
<keyword evidence="2" id="KW-1185">Reference proteome</keyword>
<comment type="caution">
    <text evidence="1">The sequence shown here is derived from an EMBL/GenBank/DDBJ whole genome shotgun (WGS) entry which is preliminary data.</text>
</comment>
<proteinExistence type="predicted"/>
<accession>A0ABT7PQ85</accession>
<sequence length="47" mass="5399">MSRFTEDNGSTKGDSIIRLLSRTKKGEIENGERSPLLYTIDKVRWVT</sequence>
<evidence type="ECO:0000313" key="2">
    <source>
        <dbReference type="Proteomes" id="UP001239462"/>
    </source>
</evidence>
<name>A0ABT7PQ85_9BACT</name>
<dbReference type="Proteomes" id="UP001239462">
    <property type="component" value="Unassembled WGS sequence"/>
</dbReference>
<dbReference type="RefSeq" id="WP_289166551.1">
    <property type="nucleotide sequence ID" value="NZ_JASZZN010000024.1"/>
</dbReference>
<organism evidence="1 2">
    <name type="scientific">Roseiconus lacunae</name>
    <dbReference type="NCBI Taxonomy" id="2605694"/>
    <lineage>
        <taxon>Bacteria</taxon>
        <taxon>Pseudomonadati</taxon>
        <taxon>Planctomycetota</taxon>
        <taxon>Planctomycetia</taxon>
        <taxon>Pirellulales</taxon>
        <taxon>Pirellulaceae</taxon>
        <taxon>Roseiconus</taxon>
    </lineage>
</organism>
<gene>
    <name evidence="1" type="ORF">QTN89_24655</name>
</gene>